<dbReference type="RefSeq" id="WP_192142789.1">
    <property type="nucleotide sequence ID" value="NZ_JACYXZ010000002.1"/>
</dbReference>
<evidence type="ECO:0000313" key="3">
    <source>
        <dbReference type="Proteomes" id="UP000616839"/>
    </source>
</evidence>
<comment type="caution">
    <text evidence="2">The sequence shown here is derived from an EMBL/GenBank/DDBJ whole genome shotgun (WGS) entry which is preliminary data.</text>
</comment>
<dbReference type="InterPro" id="IPR008136">
    <property type="entry name" value="CinA_C"/>
</dbReference>
<dbReference type="SUPFAM" id="SSF142433">
    <property type="entry name" value="CinA-like"/>
    <property type="match status" value="1"/>
</dbReference>
<feature type="domain" description="CinA C-terminal" evidence="1">
    <location>
        <begin position="22"/>
        <end position="170"/>
    </location>
</feature>
<dbReference type="InterPro" id="IPR036653">
    <property type="entry name" value="CinA-like_C"/>
</dbReference>
<dbReference type="AlphaFoldDB" id="A0A927K651"/>
<dbReference type="EMBL" id="JACYXZ010000002">
    <property type="protein sequence ID" value="MBD8869840.1"/>
    <property type="molecule type" value="Genomic_DNA"/>
</dbReference>
<dbReference type="Proteomes" id="UP000616839">
    <property type="component" value="Unassembled WGS sequence"/>
</dbReference>
<gene>
    <name evidence="2" type="ORF">IE331_09410</name>
</gene>
<dbReference type="Pfam" id="PF02464">
    <property type="entry name" value="CinA"/>
    <property type="match status" value="1"/>
</dbReference>
<evidence type="ECO:0000259" key="1">
    <source>
        <dbReference type="Pfam" id="PF02464"/>
    </source>
</evidence>
<name>A0A927K651_9ACTN</name>
<organism evidence="2 3">
    <name type="scientific">Nocardioides donggukensis</name>
    <dbReference type="NCBI Taxonomy" id="2774019"/>
    <lineage>
        <taxon>Bacteria</taxon>
        <taxon>Bacillati</taxon>
        <taxon>Actinomycetota</taxon>
        <taxon>Actinomycetes</taxon>
        <taxon>Propionibacteriales</taxon>
        <taxon>Nocardioidaceae</taxon>
        <taxon>Nocardioides</taxon>
    </lineage>
</organism>
<accession>A0A927K651</accession>
<evidence type="ECO:0000313" key="2">
    <source>
        <dbReference type="EMBL" id="MBD8869840.1"/>
    </source>
</evidence>
<proteinExistence type="predicted"/>
<keyword evidence="3" id="KW-1185">Reference proteome</keyword>
<sequence>MTPAEPDEPAEFDEPSTPEGRAATVLAAVAARGGTLATAESLTGGLLGATLTAVPGASEVYVGGVVAYATRLKVTLLGVPEEVIARHGVVSGECVSAMARGVAARTGAEWGLATSGVAGPGEQDGVPAGTVWVAAAGPTGVAVRRHDLPGDRARVRRAACLAALDLVMEMAPTA</sequence>
<dbReference type="Gene3D" id="3.90.950.20">
    <property type="entry name" value="CinA-like"/>
    <property type="match status" value="1"/>
</dbReference>
<reference evidence="2" key="1">
    <citation type="submission" date="2020-09" db="EMBL/GenBank/DDBJ databases">
        <title>Nocardioides sp. strain MJB4 16S ribosomal RNA gene Genome sequencing and assembly.</title>
        <authorList>
            <person name="Kim I."/>
        </authorList>
    </citation>
    <scope>NUCLEOTIDE SEQUENCE</scope>
    <source>
        <strain evidence="2">MJB4</strain>
    </source>
</reference>
<protein>
    <submittedName>
        <fullName evidence="2">CinA family protein</fullName>
    </submittedName>
</protein>
<dbReference type="NCBIfam" id="TIGR00199">
    <property type="entry name" value="PncC_domain"/>
    <property type="match status" value="1"/>
</dbReference>